<dbReference type="EMBL" id="JAANQT010000570">
    <property type="protein sequence ID" value="KAG1309923.1"/>
    <property type="molecule type" value="Genomic_DNA"/>
</dbReference>
<evidence type="ECO:0000259" key="3">
    <source>
        <dbReference type="Pfam" id="PF13439"/>
    </source>
</evidence>
<keyword evidence="1" id="KW-0808">Transferase</keyword>
<dbReference type="Gene3D" id="3.40.50.2000">
    <property type="entry name" value="Glycogen Phosphorylase B"/>
    <property type="match status" value="2"/>
</dbReference>
<organism evidence="4 5">
    <name type="scientific">Rhizopus oryzae</name>
    <name type="common">Mucormycosis agent</name>
    <name type="synonym">Rhizopus arrhizus var. delemar</name>
    <dbReference type="NCBI Taxonomy" id="64495"/>
    <lineage>
        <taxon>Eukaryota</taxon>
        <taxon>Fungi</taxon>
        <taxon>Fungi incertae sedis</taxon>
        <taxon>Mucoromycota</taxon>
        <taxon>Mucoromycotina</taxon>
        <taxon>Mucoromycetes</taxon>
        <taxon>Mucorales</taxon>
        <taxon>Mucorineae</taxon>
        <taxon>Rhizopodaceae</taxon>
        <taxon>Rhizopus</taxon>
    </lineage>
</organism>
<keyword evidence="1" id="KW-0328">Glycosyltransferase</keyword>
<feature type="domain" description="Glycosyltransferase subfamily 4-like N-terminal" evidence="3">
    <location>
        <begin position="14"/>
        <end position="179"/>
    </location>
</feature>
<feature type="domain" description="Glycosyl transferase family 1" evidence="2">
    <location>
        <begin position="188"/>
        <end position="351"/>
    </location>
</feature>
<dbReference type="InterPro" id="IPR028098">
    <property type="entry name" value="Glyco_trans_4-like_N"/>
</dbReference>
<evidence type="ECO:0000256" key="1">
    <source>
        <dbReference type="ARBA" id="ARBA00022676"/>
    </source>
</evidence>
<name>A0A9P6XBI1_RHIOR</name>
<dbReference type="AlphaFoldDB" id="A0A9P6XBI1"/>
<dbReference type="SUPFAM" id="SSF53756">
    <property type="entry name" value="UDP-Glycosyltransferase/glycogen phosphorylase"/>
    <property type="match status" value="1"/>
</dbReference>
<sequence>MRIAIITENFLPKVDGVTRTLARLLEHLSQTGHQALVLGPETNMKKYAEAELVGTFGIPFFLYPELKLNFWRPLLTKKLVEFQPDVIHLVDPVFLGALGLVFIRHYLPHIPIVSSYHTNLALYCNHFGYGLLAPMMWKWNKYCHSFSQFILCPSPSTLSILEQHGFQHLALWPRGVDISTFSPTKRSRKLRKEWLNDESKTVILYVGRVSYEKNIHLVLDAYQQMDHTTCHLVLVGHGPSLEDIQNRCLLNHLPVTFTGYLQGQDLAQAYASADLFAFPSVTETFGQVVLEAMASGLPVIGLDAEGVRDLVDHEVTGLLLDMNKKDHYRHLLERLIIEKETRQNMSKEAVKKARKYTWYEAMDRTVQVYEHAVNIPEAIITDEQISLLSSKVVYDSGVEEDFVDQAMTKK</sequence>
<keyword evidence="5" id="KW-1185">Reference proteome</keyword>
<reference evidence="4" key="1">
    <citation type="journal article" date="2020" name="Microb. Genom.">
        <title>Genetic diversity of clinical and environmental Mucorales isolates obtained from an investigation of mucormycosis cases among solid organ transplant recipients.</title>
        <authorList>
            <person name="Nguyen M.H."/>
            <person name="Kaul D."/>
            <person name="Muto C."/>
            <person name="Cheng S.J."/>
            <person name="Richter R.A."/>
            <person name="Bruno V.M."/>
            <person name="Liu G."/>
            <person name="Beyhan S."/>
            <person name="Sundermann A.J."/>
            <person name="Mounaud S."/>
            <person name="Pasculle A.W."/>
            <person name="Nierman W.C."/>
            <person name="Driscoll E."/>
            <person name="Cumbie R."/>
            <person name="Clancy C.J."/>
            <person name="Dupont C.L."/>
        </authorList>
    </citation>
    <scope>NUCLEOTIDE SEQUENCE</scope>
    <source>
        <strain evidence="4">GL11</strain>
    </source>
</reference>
<protein>
    <submittedName>
        <fullName evidence="4">Uncharacterized protein</fullName>
    </submittedName>
</protein>
<proteinExistence type="predicted"/>
<gene>
    <name evidence="4" type="ORF">G6F64_004941</name>
</gene>
<dbReference type="GO" id="GO:0016757">
    <property type="term" value="F:glycosyltransferase activity"/>
    <property type="evidence" value="ECO:0007669"/>
    <property type="project" value="UniProtKB-KW"/>
</dbReference>
<dbReference type="Pfam" id="PF00534">
    <property type="entry name" value="Glycos_transf_1"/>
    <property type="match status" value="1"/>
</dbReference>
<dbReference type="Pfam" id="PF13439">
    <property type="entry name" value="Glyco_transf_4"/>
    <property type="match status" value="1"/>
</dbReference>
<dbReference type="Proteomes" id="UP000716291">
    <property type="component" value="Unassembled WGS sequence"/>
</dbReference>
<accession>A0A9P6XBI1</accession>
<comment type="caution">
    <text evidence="4">The sequence shown here is derived from an EMBL/GenBank/DDBJ whole genome shotgun (WGS) entry which is preliminary data.</text>
</comment>
<dbReference type="InterPro" id="IPR050194">
    <property type="entry name" value="Glycosyltransferase_grp1"/>
</dbReference>
<evidence type="ECO:0000313" key="4">
    <source>
        <dbReference type="EMBL" id="KAG1309923.1"/>
    </source>
</evidence>
<dbReference type="InterPro" id="IPR001296">
    <property type="entry name" value="Glyco_trans_1"/>
</dbReference>
<evidence type="ECO:0000313" key="5">
    <source>
        <dbReference type="Proteomes" id="UP000716291"/>
    </source>
</evidence>
<dbReference type="PANTHER" id="PTHR45947:SF3">
    <property type="entry name" value="SULFOQUINOVOSYL TRANSFERASE SQD2"/>
    <property type="match status" value="1"/>
</dbReference>
<evidence type="ECO:0000259" key="2">
    <source>
        <dbReference type="Pfam" id="PF00534"/>
    </source>
</evidence>
<dbReference type="PANTHER" id="PTHR45947">
    <property type="entry name" value="SULFOQUINOVOSYL TRANSFERASE SQD2"/>
    <property type="match status" value="1"/>
</dbReference>
<dbReference type="OrthoDB" id="443318at2759"/>
<dbReference type="CDD" id="cd03814">
    <property type="entry name" value="GT4-like"/>
    <property type="match status" value="1"/>
</dbReference>